<proteinExistence type="predicted"/>
<feature type="transmembrane region" description="Helical" evidence="1">
    <location>
        <begin position="90"/>
        <end position="116"/>
    </location>
</feature>
<name>A0A412L0L8_9FIRM</name>
<feature type="transmembrane region" description="Helical" evidence="1">
    <location>
        <begin position="45"/>
        <end position="69"/>
    </location>
</feature>
<accession>A0A412L0L8</accession>
<reference evidence="2 3" key="1">
    <citation type="submission" date="2018-08" db="EMBL/GenBank/DDBJ databases">
        <title>A genome reference for cultivated species of the human gut microbiota.</title>
        <authorList>
            <person name="Zou Y."/>
            <person name="Xue W."/>
            <person name="Luo G."/>
        </authorList>
    </citation>
    <scope>NUCLEOTIDE SEQUENCE [LARGE SCALE GENOMIC DNA]</scope>
    <source>
        <strain evidence="2 3">AF21-24</strain>
    </source>
</reference>
<feature type="transmembrane region" description="Helical" evidence="1">
    <location>
        <begin position="159"/>
        <end position="179"/>
    </location>
</feature>
<keyword evidence="1" id="KW-1133">Transmembrane helix</keyword>
<evidence type="ECO:0000313" key="2">
    <source>
        <dbReference type="EMBL" id="RGS74422.1"/>
    </source>
</evidence>
<comment type="caution">
    <text evidence="2">The sequence shown here is derived from an EMBL/GenBank/DDBJ whole genome shotgun (WGS) entry which is preliminary data.</text>
</comment>
<dbReference type="AlphaFoldDB" id="A0A412L0L8"/>
<dbReference type="EMBL" id="QRVV01000016">
    <property type="protein sequence ID" value="RGS74422.1"/>
    <property type="molecule type" value="Genomic_DNA"/>
</dbReference>
<protein>
    <recommendedName>
        <fullName evidence="4">ABC-2 family transporter protein</fullName>
    </recommendedName>
</protein>
<feature type="transmembrane region" description="Helical" evidence="1">
    <location>
        <begin position="205"/>
        <end position="226"/>
    </location>
</feature>
<feature type="transmembrane region" description="Helical" evidence="1">
    <location>
        <begin position="12"/>
        <end position="33"/>
    </location>
</feature>
<evidence type="ECO:0008006" key="4">
    <source>
        <dbReference type="Google" id="ProtNLM"/>
    </source>
</evidence>
<organism evidence="2 3">
    <name type="scientific">Blautia obeum</name>
    <dbReference type="NCBI Taxonomy" id="40520"/>
    <lineage>
        <taxon>Bacteria</taxon>
        <taxon>Bacillati</taxon>
        <taxon>Bacillota</taxon>
        <taxon>Clostridia</taxon>
        <taxon>Lachnospirales</taxon>
        <taxon>Lachnospiraceae</taxon>
        <taxon>Blautia</taxon>
    </lineage>
</organism>
<feature type="transmembrane region" description="Helical" evidence="1">
    <location>
        <begin position="128"/>
        <end position="147"/>
    </location>
</feature>
<evidence type="ECO:0000256" key="1">
    <source>
        <dbReference type="SAM" id="Phobius"/>
    </source>
</evidence>
<keyword evidence="1" id="KW-0472">Membrane</keyword>
<dbReference type="Proteomes" id="UP000284242">
    <property type="component" value="Unassembled WGS sequence"/>
</dbReference>
<sequence length="235" mass="27341">MEFRKDVKNRYFIYYLATVIICFVLGYVLLVSLDKISNPSLEELFISIYTVFTQFGMLIFSVLTIQTFATDYKAKNILFYKLMGYNWLRFFLEKVGVLLFWMSVMTLSGICLISILYQDFSLTIVTMFYFESALIYEILLASMWGFLLKSVIGSYVSNFAFWIIAMIASIANHKLSFLARYDASNPIFLRFNQYYNTGNTEYLDIIGNVIYTIILSGVILGIVCAFRKRWEKNGI</sequence>
<gene>
    <name evidence="2" type="ORF">DWX77_07465</name>
</gene>
<evidence type="ECO:0000313" key="3">
    <source>
        <dbReference type="Proteomes" id="UP000284242"/>
    </source>
</evidence>
<keyword evidence="1" id="KW-0812">Transmembrane</keyword>